<dbReference type="Pfam" id="PF17837">
    <property type="entry name" value="4PPT_N"/>
    <property type="match status" value="1"/>
</dbReference>
<dbReference type="Gene3D" id="3.90.470.20">
    <property type="entry name" value="4'-phosphopantetheinyl transferase domain"/>
    <property type="match status" value="1"/>
</dbReference>
<proteinExistence type="inferred from homology"/>
<dbReference type="InterPro" id="IPR037143">
    <property type="entry name" value="4-PPantetheinyl_Trfase_dom_sf"/>
</dbReference>
<name>A0A2S9JHD7_9HYPH</name>
<comment type="caution">
    <text evidence="16">The sequence shown here is derived from an EMBL/GenBank/DDBJ whole genome shotgun (WGS) entry which is preliminary data.</text>
</comment>
<accession>A0A2S9JHD7</accession>
<comment type="catalytic activity">
    <reaction evidence="11">
        <text>apo-[peptidyl-carrier protein] + CoA = holo-[peptidyl-carrier protein] + adenosine 3',5'-bisphosphate + H(+)</text>
        <dbReference type="Rhea" id="RHEA:46228"/>
        <dbReference type="Rhea" id="RHEA-COMP:11479"/>
        <dbReference type="Rhea" id="RHEA-COMP:11480"/>
        <dbReference type="ChEBI" id="CHEBI:15378"/>
        <dbReference type="ChEBI" id="CHEBI:29999"/>
        <dbReference type="ChEBI" id="CHEBI:57287"/>
        <dbReference type="ChEBI" id="CHEBI:58343"/>
        <dbReference type="ChEBI" id="CHEBI:64479"/>
    </reaction>
</comment>
<feature type="domain" description="4'-phosphopantetheinyl transferase" evidence="14">
    <location>
        <begin position="108"/>
        <end position="183"/>
    </location>
</feature>
<dbReference type="GO" id="GO:0009239">
    <property type="term" value="P:enterobactin biosynthetic process"/>
    <property type="evidence" value="ECO:0007669"/>
    <property type="project" value="UniProtKB-UniPathway"/>
</dbReference>
<dbReference type="InterPro" id="IPR003542">
    <property type="entry name" value="Enbac_synth_compD-like"/>
</dbReference>
<dbReference type="Pfam" id="PF01648">
    <property type="entry name" value="ACPS"/>
    <property type="match status" value="1"/>
</dbReference>
<feature type="domain" description="4'-phosphopantetheinyl transferase N-terminal" evidence="15">
    <location>
        <begin position="35"/>
        <end position="100"/>
    </location>
</feature>
<feature type="binding site" evidence="13">
    <location>
        <position position="114"/>
    </location>
    <ligand>
        <name>Mg(2+)</name>
        <dbReference type="ChEBI" id="CHEBI:18420"/>
    </ligand>
</feature>
<evidence type="ECO:0000256" key="3">
    <source>
        <dbReference type="ARBA" id="ARBA00008342"/>
    </source>
</evidence>
<evidence type="ECO:0000256" key="7">
    <source>
        <dbReference type="ARBA" id="ARBA00023191"/>
    </source>
</evidence>
<dbReference type="GO" id="GO:0005886">
    <property type="term" value="C:plasma membrane"/>
    <property type="evidence" value="ECO:0007669"/>
    <property type="project" value="TreeGrafter"/>
</dbReference>
<feature type="binding site" evidence="12">
    <location>
        <position position="53"/>
    </location>
    <ligand>
        <name>CoA</name>
        <dbReference type="ChEBI" id="CHEBI:57287"/>
    </ligand>
</feature>
<organism evidence="16 17">
    <name type="scientific">Phyllobacterium myrsinacearum</name>
    <dbReference type="NCBI Taxonomy" id="28101"/>
    <lineage>
        <taxon>Bacteria</taxon>
        <taxon>Pseudomonadati</taxon>
        <taxon>Pseudomonadota</taxon>
        <taxon>Alphaproteobacteria</taxon>
        <taxon>Hyphomicrobiales</taxon>
        <taxon>Phyllobacteriaceae</taxon>
        <taxon>Phyllobacterium</taxon>
    </lineage>
</organism>
<evidence type="ECO:0000256" key="2">
    <source>
        <dbReference type="ARBA" id="ARBA00004993"/>
    </source>
</evidence>
<evidence type="ECO:0000256" key="10">
    <source>
        <dbReference type="ARBA" id="ARBA00049176"/>
    </source>
</evidence>
<evidence type="ECO:0000256" key="6">
    <source>
        <dbReference type="ARBA" id="ARBA00022679"/>
    </source>
</evidence>
<feature type="binding site" evidence="13">
    <location>
        <position position="112"/>
    </location>
    <ligand>
        <name>Mg(2+)</name>
        <dbReference type="ChEBI" id="CHEBI:18420"/>
    </ligand>
</feature>
<evidence type="ECO:0000313" key="16">
    <source>
        <dbReference type="EMBL" id="PRD52396.1"/>
    </source>
</evidence>
<evidence type="ECO:0000256" key="1">
    <source>
        <dbReference type="ARBA" id="ARBA00003937"/>
    </source>
</evidence>
<dbReference type="AlphaFoldDB" id="A0A2S9JHD7"/>
<feature type="binding site" evidence="12">
    <location>
        <position position="155"/>
    </location>
    <ligand>
        <name>CoA</name>
        <dbReference type="ChEBI" id="CHEBI:57287"/>
    </ligand>
</feature>
<evidence type="ECO:0000256" key="9">
    <source>
        <dbReference type="ARBA" id="ARBA00031996"/>
    </source>
</evidence>
<dbReference type="PANTHER" id="PTHR38096">
    <property type="entry name" value="ENTEROBACTIN SYNTHASE COMPONENT D"/>
    <property type="match status" value="1"/>
</dbReference>
<evidence type="ECO:0000259" key="15">
    <source>
        <dbReference type="Pfam" id="PF17837"/>
    </source>
</evidence>
<sequence>MILLEAMNGIAPSGIRVGCRSIREEDEAFLLPREARSIPSRHPARRRASGAARRVAHGLLAELGLHDIAILRSSAGAPLWPDGITGSLAHDEDMAVAAVAPLSARIGSIGIDVEPAIKLPDDILALVATPDDVTDAVEPSLAGRLLFSAKEAVYKAAYPLDHYMLDYEDIAVDLNAGRAMTKTGRSVRLAYCISPRVVVIAFVGGSGPGGFA</sequence>
<evidence type="ECO:0000313" key="17">
    <source>
        <dbReference type="Proteomes" id="UP000238563"/>
    </source>
</evidence>
<comment type="cofactor">
    <cofactor evidence="13">
        <name>Mg(2+)</name>
        <dbReference type="ChEBI" id="CHEBI:18420"/>
    </cofactor>
</comment>
<dbReference type="PANTHER" id="PTHR38096:SF1">
    <property type="entry name" value="ENTEROBACTIN SYNTHASE COMPONENT D"/>
    <property type="match status" value="1"/>
</dbReference>
<evidence type="ECO:0000259" key="14">
    <source>
        <dbReference type="Pfam" id="PF01648"/>
    </source>
</evidence>
<dbReference type="OrthoDB" id="8210607at2"/>
<evidence type="ECO:0000256" key="13">
    <source>
        <dbReference type="PIRSR" id="PIRSR603542-2"/>
    </source>
</evidence>
<comment type="catalytic activity">
    <reaction evidence="10">
        <text>apo-[aryl-carrier protein] + CoA = holo-[aryl-carrier protein] + adenosine 3',5'-bisphosphate + H(+)</text>
        <dbReference type="Rhea" id="RHEA:48404"/>
        <dbReference type="Rhea" id="RHEA-COMP:15903"/>
        <dbReference type="Rhea" id="RHEA-COMP:17557"/>
        <dbReference type="ChEBI" id="CHEBI:15378"/>
        <dbReference type="ChEBI" id="CHEBI:29999"/>
        <dbReference type="ChEBI" id="CHEBI:57287"/>
        <dbReference type="ChEBI" id="CHEBI:58343"/>
        <dbReference type="ChEBI" id="CHEBI:64479"/>
    </reaction>
</comment>
<feature type="binding site" evidence="12">
    <location>
        <position position="112"/>
    </location>
    <ligand>
        <name>CoA</name>
        <dbReference type="ChEBI" id="CHEBI:57287"/>
    </ligand>
</feature>
<dbReference type="GO" id="GO:0009366">
    <property type="term" value="C:enterobactin synthetase complex"/>
    <property type="evidence" value="ECO:0007669"/>
    <property type="project" value="InterPro"/>
</dbReference>
<comment type="function">
    <text evidence="1">Involved in the biosynthesis of the siderophore enterobactin (enterochelin), which is a macrocyclic trimeric lactone of N-(2,3-dihydroxybenzoyl)-serine. The serine trilactone serves as a scaffolding for the three catechol functionalities that provide hexadentate coordination for the tightly ligated iron(2+) atoms. Plays an essential role in the assembly of the enterobactin by catalyzing the transfer of the 4'-phosphopantetheine (Ppant) moiety from coenzyme A to the apo-domains of both EntB (ArCP domain) and EntF (PCP domain) to yield their holo-forms which make them competent for the activation of 2,3-dihydroxybenzoate (DHB) and L-serine, respectively.</text>
</comment>
<dbReference type="InterPro" id="IPR008278">
    <property type="entry name" value="4-PPantetheinyl_Trfase_dom"/>
</dbReference>
<comment type="pathway">
    <text evidence="2">Siderophore biosynthesis; enterobactin biosynthesis.</text>
</comment>
<feature type="binding site" evidence="12">
    <location>
        <position position="165"/>
    </location>
    <ligand>
        <name>CoA</name>
        <dbReference type="ChEBI" id="CHEBI:57287"/>
    </ligand>
</feature>
<keyword evidence="17" id="KW-1185">Reference proteome</keyword>
<protein>
    <recommendedName>
        <fullName evidence="5">Enterobactin synthase component D</fullName>
    </recommendedName>
    <alternativeName>
        <fullName evidence="8">4'-phosphopantetheinyl transferase EntD</fullName>
    </alternativeName>
    <alternativeName>
        <fullName evidence="9">Enterochelin synthase D</fullName>
    </alternativeName>
</protein>
<dbReference type="Proteomes" id="UP000238563">
    <property type="component" value="Unassembled WGS sequence"/>
</dbReference>
<evidence type="ECO:0000256" key="4">
    <source>
        <dbReference type="ARBA" id="ARBA00011503"/>
    </source>
</evidence>
<keyword evidence="7" id="KW-0259">Enterobactin biosynthesis</keyword>
<keyword evidence="13" id="KW-0479">Metal-binding</keyword>
<reference evidence="16 17" key="1">
    <citation type="submission" date="2018-02" db="EMBL/GenBank/DDBJ databases">
        <title>The draft genome of Phyllobacterium myrsinacearum DSM5892.</title>
        <authorList>
            <person name="Li L."/>
            <person name="Liu L."/>
            <person name="Zhang X."/>
            <person name="Wang T."/>
        </authorList>
    </citation>
    <scope>NUCLEOTIDE SEQUENCE [LARGE SCALE GENOMIC DNA]</scope>
    <source>
        <strain evidence="16 17">DSM 5892</strain>
    </source>
</reference>
<evidence type="ECO:0000256" key="12">
    <source>
        <dbReference type="PIRSR" id="PIRSR603542-1"/>
    </source>
</evidence>
<feature type="binding site" evidence="12">
    <location>
        <position position="45"/>
    </location>
    <ligand>
        <name>CoA</name>
        <dbReference type="ChEBI" id="CHEBI:57287"/>
    </ligand>
</feature>
<dbReference type="InterPro" id="IPR041354">
    <property type="entry name" value="4PPT_N"/>
</dbReference>
<dbReference type="PRINTS" id="PR01399">
    <property type="entry name" value="ENTSNTHTASED"/>
</dbReference>
<dbReference type="EMBL" id="PVBT01000004">
    <property type="protein sequence ID" value="PRD52396.1"/>
    <property type="molecule type" value="Genomic_DNA"/>
</dbReference>
<feature type="binding site" evidence="12">
    <location>
        <position position="151"/>
    </location>
    <ligand>
        <name>CoA</name>
        <dbReference type="ChEBI" id="CHEBI:57287"/>
    </ligand>
</feature>
<keyword evidence="13" id="KW-0460">Magnesium</keyword>
<dbReference type="UniPathway" id="UPA00017"/>
<evidence type="ECO:0000256" key="5">
    <source>
        <dbReference type="ARBA" id="ARBA00019087"/>
    </source>
</evidence>
<comment type="subunit">
    <text evidence="4">EntB, EntD, EntE, and EntF form a multienzyme complex called enterobactin synthase.</text>
</comment>
<dbReference type="GO" id="GO:0000287">
    <property type="term" value="F:magnesium ion binding"/>
    <property type="evidence" value="ECO:0007669"/>
    <property type="project" value="InterPro"/>
</dbReference>
<gene>
    <name evidence="16" type="ORF">C5750_16040</name>
</gene>
<dbReference type="SUPFAM" id="SSF56214">
    <property type="entry name" value="4'-phosphopantetheinyl transferase"/>
    <property type="match status" value="1"/>
</dbReference>
<comment type="similarity">
    <text evidence="3">Belongs to the P-Pant transferase superfamily. EntD family.</text>
</comment>
<keyword evidence="6 16" id="KW-0808">Transferase</keyword>
<evidence type="ECO:0000256" key="8">
    <source>
        <dbReference type="ARBA" id="ARBA00029894"/>
    </source>
</evidence>
<dbReference type="GO" id="GO:0008897">
    <property type="term" value="F:holo-[acyl-carrier-protein] synthase activity"/>
    <property type="evidence" value="ECO:0007669"/>
    <property type="project" value="InterPro"/>
</dbReference>
<evidence type="ECO:0000256" key="11">
    <source>
        <dbReference type="ARBA" id="ARBA00049191"/>
    </source>
</evidence>